<evidence type="ECO:0000256" key="5">
    <source>
        <dbReference type="ARBA" id="ARBA00022898"/>
    </source>
</evidence>
<dbReference type="EMBL" id="BMWP01000016">
    <property type="protein sequence ID" value="GGW38664.1"/>
    <property type="molecule type" value="Genomic_DNA"/>
</dbReference>
<dbReference type="AlphaFoldDB" id="A0A918J1L3"/>
<keyword evidence="8" id="KW-1185">Reference proteome</keyword>
<dbReference type="PANTHER" id="PTHR43807:SF20">
    <property type="entry name" value="FI04487P"/>
    <property type="match status" value="1"/>
</dbReference>
<proteinExistence type="inferred from homology"/>
<feature type="domain" description="Aminotransferase class I/classII large" evidence="6">
    <location>
        <begin position="32"/>
        <end position="380"/>
    </location>
</feature>
<keyword evidence="3 7" id="KW-0032">Aminotransferase</keyword>
<evidence type="ECO:0000256" key="2">
    <source>
        <dbReference type="ARBA" id="ARBA00007441"/>
    </source>
</evidence>
<comment type="similarity">
    <text evidence="2">Belongs to the class-I pyridoxal-phosphate-dependent aminotransferase family.</text>
</comment>
<evidence type="ECO:0000313" key="7">
    <source>
        <dbReference type="EMBL" id="GGW38664.1"/>
    </source>
</evidence>
<reference evidence="7" key="1">
    <citation type="journal article" date="2014" name="Int. J. Syst. Evol. Microbiol.">
        <title>Complete genome sequence of Corynebacterium casei LMG S-19264T (=DSM 44701T), isolated from a smear-ripened cheese.</title>
        <authorList>
            <consortium name="US DOE Joint Genome Institute (JGI-PGF)"/>
            <person name="Walter F."/>
            <person name="Albersmeier A."/>
            <person name="Kalinowski J."/>
            <person name="Ruckert C."/>
        </authorList>
    </citation>
    <scope>NUCLEOTIDE SEQUENCE</scope>
    <source>
        <strain evidence="7">KCTC 12113</strain>
    </source>
</reference>
<dbReference type="Pfam" id="PF00155">
    <property type="entry name" value="Aminotran_1_2"/>
    <property type="match status" value="1"/>
</dbReference>
<evidence type="ECO:0000259" key="6">
    <source>
        <dbReference type="Pfam" id="PF00155"/>
    </source>
</evidence>
<gene>
    <name evidence="7" type="ORF">GCM10007383_24250</name>
</gene>
<dbReference type="NCBIfam" id="NF006569">
    <property type="entry name" value="PRK09082.1"/>
    <property type="match status" value="1"/>
</dbReference>
<dbReference type="Proteomes" id="UP000634668">
    <property type="component" value="Unassembled WGS sequence"/>
</dbReference>
<dbReference type="GO" id="GO:0005737">
    <property type="term" value="C:cytoplasm"/>
    <property type="evidence" value="ECO:0007669"/>
    <property type="project" value="TreeGrafter"/>
</dbReference>
<sequence>MPQNNNKAFSKLPNVKTTIFTTMGQLALKHKALNLSQGFPNFKPDRSLIELVTKAMEEGYNQYAPMPGLLELRERIAYKMEDLYGRRYNPEKEVTVTVGATQAIFTIITAFIRGGDEVIVIKPAYDCYEPAIEVNGGVVVPIQLCNSDFKINWEEFRSKITSKTKMVIINTPHNPSGTIFSEADMLQLQKSLEGTNIILISDEVYEHIVFDGQLHHSAAKYSDLSQRSFVCGSFGKTFHITGWKVGYCLGPEALMHEFRKVHQFNVFCVDHAVQKALATYLKDPCNYLELGAFYEAKRDFFLSELANSRFKIKPCQGTYFQLLDYSTITTEPDEVFAERLVREYKIASIPISSFNTNKLDNNLLRFCFAKTDATLEKAVAILCTL</sequence>
<evidence type="ECO:0000313" key="8">
    <source>
        <dbReference type="Proteomes" id="UP000634668"/>
    </source>
</evidence>
<dbReference type="NCBIfam" id="NF009079">
    <property type="entry name" value="PRK12414.1"/>
    <property type="match status" value="1"/>
</dbReference>
<accession>A0A918J1L3</accession>
<comment type="cofactor">
    <cofactor evidence="1">
        <name>pyridoxal 5'-phosphate</name>
        <dbReference type="ChEBI" id="CHEBI:597326"/>
    </cofactor>
</comment>
<dbReference type="InterPro" id="IPR004839">
    <property type="entry name" value="Aminotransferase_I/II_large"/>
</dbReference>
<keyword evidence="4" id="KW-0808">Transferase</keyword>
<comment type="caution">
    <text evidence="7">The sequence shown here is derived from an EMBL/GenBank/DDBJ whole genome shotgun (WGS) entry which is preliminary data.</text>
</comment>
<dbReference type="InterPro" id="IPR015421">
    <property type="entry name" value="PyrdxlP-dep_Trfase_major"/>
</dbReference>
<dbReference type="PANTHER" id="PTHR43807">
    <property type="entry name" value="FI04487P"/>
    <property type="match status" value="1"/>
</dbReference>
<dbReference type="InterPro" id="IPR015422">
    <property type="entry name" value="PyrdxlP-dep_Trfase_small"/>
</dbReference>
<reference evidence="7" key="2">
    <citation type="submission" date="2020-09" db="EMBL/GenBank/DDBJ databases">
        <authorList>
            <person name="Sun Q."/>
            <person name="Kim S."/>
        </authorList>
    </citation>
    <scope>NUCLEOTIDE SEQUENCE</scope>
    <source>
        <strain evidence="7">KCTC 12113</strain>
    </source>
</reference>
<evidence type="ECO:0000256" key="4">
    <source>
        <dbReference type="ARBA" id="ARBA00022679"/>
    </source>
</evidence>
<dbReference type="Gene3D" id="3.40.640.10">
    <property type="entry name" value="Type I PLP-dependent aspartate aminotransferase-like (Major domain)"/>
    <property type="match status" value="1"/>
</dbReference>
<dbReference type="InterPro" id="IPR015424">
    <property type="entry name" value="PyrdxlP-dep_Trfase"/>
</dbReference>
<dbReference type="FunFam" id="3.40.640.10:FF:000033">
    <property type="entry name" value="Aspartate aminotransferase"/>
    <property type="match status" value="1"/>
</dbReference>
<evidence type="ECO:0000256" key="3">
    <source>
        <dbReference type="ARBA" id="ARBA00022576"/>
    </source>
</evidence>
<dbReference type="SUPFAM" id="SSF53383">
    <property type="entry name" value="PLP-dependent transferases"/>
    <property type="match status" value="1"/>
</dbReference>
<keyword evidence="5" id="KW-0663">Pyridoxal phosphate</keyword>
<dbReference type="GO" id="GO:0030170">
    <property type="term" value="F:pyridoxal phosphate binding"/>
    <property type="evidence" value="ECO:0007669"/>
    <property type="project" value="InterPro"/>
</dbReference>
<evidence type="ECO:0000256" key="1">
    <source>
        <dbReference type="ARBA" id="ARBA00001933"/>
    </source>
</evidence>
<organism evidence="7 8">
    <name type="scientific">Arenibacter certesii</name>
    <dbReference type="NCBI Taxonomy" id="228955"/>
    <lineage>
        <taxon>Bacteria</taxon>
        <taxon>Pseudomonadati</taxon>
        <taxon>Bacteroidota</taxon>
        <taxon>Flavobacteriia</taxon>
        <taxon>Flavobacteriales</taxon>
        <taxon>Flavobacteriaceae</taxon>
        <taxon>Arenibacter</taxon>
    </lineage>
</organism>
<dbReference type="GO" id="GO:0016212">
    <property type="term" value="F:kynurenine-oxoglutarate transaminase activity"/>
    <property type="evidence" value="ECO:0007669"/>
    <property type="project" value="TreeGrafter"/>
</dbReference>
<dbReference type="RefSeq" id="WP_026813606.1">
    <property type="nucleotide sequence ID" value="NZ_BMWP01000016.1"/>
</dbReference>
<dbReference type="CDD" id="cd00609">
    <property type="entry name" value="AAT_like"/>
    <property type="match status" value="1"/>
</dbReference>
<dbReference type="InterPro" id="IPR051326">
    <property type="entry name" value="Kynurenine-oxoglutarate_AT"/>
</dbReference>
<protein>
    <submittedName>
        <fullName evidence="7">Methionine aminotransferase</fullName>
    </submittedName>
</protein>
<name>A0A918J1L3_9FLAO</name>
<dbReference type="Gene3D" id="3.90.1150.10">
    <property type="entry name" value="Aspartate Aminotransferase, domain 1"/>
    <property type="match status" value="1"/>
</dbReference>